<proteinExistence type="predicted"/>
<evidence type="ECO:0000313" key="10">
    <source>
        <dbReference type="EMBL" id="MFC3982147.1"/>
    </source>
</evidence>
<evidence type="ECO:0000256" key="7">
    <source>
        <dbReference type="ARBA" id="ARBA00023150"/>
    </source>
</evidence>
<dbReference type="InterPro" id="IPR025877">
    <property type="entry name" value="MobA-like_NTP_Trfase"/>
</dbReference>
<reference evidence="11" key="1">
    <citation type="journal article" date="2019" name="Int. J. Syst. Evol. Microbiol.">
        <title>The Global Catalogue of Microorganisms (GCM) 10K type strain sequencing project: providing services to taxonomists for standard genome sequencing and annotation.</title>
        <authorList>
            <consortium name="The Broad Institute Genomics Platform"/>
            <consortium name="The Broad Institute Genome Sequencing Center for Infectious Disease"/>
            <person name="Wu L."/>
            <person name="Ma J."/>
        </authorList>
    </citation>
    <scope>NUCLEOTIDE SEQUENCE [LARGE SCALE GENOMIC DNA]</scope>
    <source>
        <strain evidence="11">TBRC 7912</strain>
    </source>
</reference>
<dbReference type="Pfam" id="PF20058">
    <property type="entry name" value="DUF6457"/>
    <property type="match status" value="1"/>
</dbReference>
<keyword evidence="3" id="KW-0479">Metal-binding</keyword>
<keyword evidence="4" id="KW-0547">Nucleotide-binding</keyword>
<feature type="domain" description="MobA-like NTP transferase" evidence="8">
    <location>
        <begin position="7"/>
        <end position="146"/>
    </location>
</feature>
<evidence type="ECO:0000259" key="9">
    <source>
        <dbReference type="Pfam" id="PF20058"/>
    </source>
</evidence>
<dbReference type="InterPro" id="IPR029044">
    <property type="entry name" value="Nucleotide-diphossugar_trans"/>
</dbReference>
<comment type="caution">
    <text evidence="10">The sequence shown here is derived from an EMBL/GenBank/DDBJ whole genome shotgun (WGS) entry which is preliminary data.</text>
</comment>
<evidence type="ECO:0000256" key="2">
    <source>
        <dbReference type="ARBA" id="ARBA00022679"/>
    </source>
</evidence>
<evidence type="ECO:0000256" key="3">
    <source>
        <dbReference type="ARBA" id="ARBA00022723"/>
    </source>
</evidence>
<name>A0ABV8F492_9ACTN</name>
<dbReference type="Proteomes" id="UP001595698">
    <property type="component" value="Unassembled WGS sequence"/>
</dbReference>
<organism evidence="10 11">
    <name type="scientific">Streptosporangium jomthongense</name>
    <dbReference type="NCBI Taxonomy" id="1193683"/>
    <lineage>
        <taxon>Bacteria</taxon>
        <taxon>Bacillati</taxon>
        <taxon>Actinomycetota</taxon>
        <taxon>Actinomycetes</taxon>
        <taxon>Streptosporangiales</taxon>
        <taxon>Streptosporangiaceae</taxon>
        <taxon>Streptosporangium</taxon>
    </lineage>
</organism>
<accession>A0ABV8F492</accession>
<keyword evidence="1" id="KW-0963">Cytoplasm</keyword>
<keyword evidence="7" id="KW-0501">Molybdenum cofactor biosynthesis</keyword>
<evidence type="ECO:0000256" key="5">
    <source>
        <dbReference type="ARBA" id="ARBA00022842"/>
    </source>
</evidence>
<dbReference type="InterPro" id="IPR045598">
    <property type="entry name" value="DUF6457"/>
</dbReference>
<dbReference type="CDD" id="cd02503">
    <property type="entry name" value="MobA"/>
    <property type="match status" value="1"/>
</dbReference>
<evidence type="ECO:0000256" key="6">
    <source>
        <dbReference type="ARBA" id="ARBA00023134"/>
    </source>
</evidence>
<dbReference type="InterPro" id="IPR013482">
    <property type="entry name" value="Molybde_CF_guanTrfase"/>
</dbReference>
<evidence type="ECO:0000313" key="11">
    <source>
        <dbReference type="Proteomes" id="UP001595698"/>
    </source>
</evidence>
<keyword evidence="6" id="KW-0342">GTP-binding</keyword>
<dbReference type="SUPFAM" id="SSF53448">
    <property type="entry name" value="Nucleotide-diphospho-sugar transferases"/>
    <property type="match status" value="1"/>
</dbReference>
<dbReference type="Gene3D" id="3.90.550.10">
    <property type="entry name" value="Spore Coat Polysaccharide Biosynthesis Protein SpsA, Chain A"/>
    <property type="match status" value="1"/>
</dbReference>
<dbReference type="PANTHER" id="PTHR19136">
    <property type="entry name" value="MOLYBDENUM COFACTOR GUANYLYLTRANSFERASE"/>
    <property type="match status" value="1"/>
</dbReference>
<dbReference type="EMBL" id="JBHSBC010000018">
    <property type="protein sequence ID" value="MFC3982147.1"/>
    <property type="molecule type" value="Genomic_DNA"/>
</dbReference>
<keyword evidence="11" id="KW-1185">Reference proteome</keyword>
<evidence type="ECO:0000256" key="4">
    <source>
        <dbReference type="ARBA" id="ARBA00022741"/>
    </source>
</evidence>
<evidence type="ECO:0000259" key="8">
    <source>
        <dbReference type="Pfam" id="PF12804"/>
    </source>
</evidence>
<dbReference type="RefSeq" id="WP_386190394.1">
    <property type="nucleotide sequence ID" value="NZ_JBHSBC010000018.1"/>
</dbReference>
<dbReference type="PANTHER" id="PTHR19136:SF81">
    <property type="entry name" value="MOLYBDENUM COFACTOR GUANYLYLTRANSFERASE"/>
    <property type="match status" value="1"/>
</dbReference>
<evidence type="ECO:0000256" key="1">
    <source>
        <dbReference type="ARBA" id="ARBA00022490"/>
    </source>
</evidence>
<gene>
    <name evidence="10" type="ORF">ACFOYY_18535</name>
</gene>
<dbReference type="Pfam" id="PF12804">
    <property type="entry name" value="NTP_transf_3"/>
    <property type="match status" value="1"/>
</dbReference>
<keyword evidence="5" id="KW-0460">Magnesium</keyword>
<feature type="domain" description="DUF6457" evidence="9">
    <location>
        <begin position="201"/>
        <end position="277"/>
    </location>
</feature>
<protein>
    <submittedName>
        <fullName evidence="10">NTP transferase domain-containing protein</fullName>
    </submittedName>
</protein>
<dbReference type="GO" id="GO:0016740">
    <property type="term" value="F:transferase activity"/>
    <property type="evidence" value="ECO:0007669"/>
    <property type="project" value="UniProtKB-KW"/>
</dbReference>
<keyword evidence="2 10" id="KW-0808">Transferase</keyword>
<sequence>MSVRHDACILAGGMARRLGGQDKPGLHVGGRPLVERVAAAVPDARRLIVVGSPRPGLPGAVFLRERPPGAGPVPALRAGMTAVTAPWVALLAADLPFLTAGHVSALFAAAEGAAGAVLLDEEDRQQWLAGVWRTAELTRALDGYEGRSLHGLLGPLGPVGLRLPGKPWFDCDTPDDLLRAGDGEPDAAENADKAVDEERAMNVLEEWTELVCRELGVDPARVDRDAVLDLTKEVAHGVARPAAPLTAYLLGLAQGAGTAGDDTLKRLIELAQEWERKTGD</sequence>